<feature type="transmembrane region" description="Helical" evidence="7">
    <location>
        <begin position="308"/>
        <end position="328"/>
    </location>
</feature>
<evidence type="ECO:0000313" key="8">
    <source>
        <dbReference type="EMBL" id="GAO52806.1"/>
    </source>
</evidence>
<dbReference type="InterPro" id="IPR007941">
    <property type="entry name" value="DUF726"/>
</dbReference>
<dbReference type="InterPro" id="IPR057394">
    <property type="entry name" value="PIGBOS1"/>
</dbReference>
<keyword evidence="5 7" id="KW-0472">Membrane</keyword>
<reference evidence="8 9" key="3">
    <citation type="journal article" date="2015" name="Genome Announc.">
        <title>Draft Genome Sequence of the Archiascomycetous Yeast Saitoella complicata.</title>
        <authorList>
            <person name="Yamauchi K."/>
            <person name="Kondo S."/>
            <person name="Hamamoto M."/>
            <person name="Takahashi Y."/>
            <person name="Ogura Y."/>
            <person name="Hayashi T."/>
            <person name="Nishida H."/>
        </authorList>
    </citation>
    <scope>NUCLEOTIDE SEQUENCE [LARGE SCALE GENOMIC DNA]</scope>
    <source>
        <strain evidence="8 9">NRRL Y-17804</strain>
    </source>
</reference>
<dbReference type="OMA" id="FAFIPIR"/>
<evidence type="ECO:0000313" key="9">
    <source>
        <dbReference type="Proteomes" id="UP000033140"/>
    </source>
</evidence>
<dbReference type="InterPro" id="IPR029058">
    <property type="entry name" value="AB_hydrolase_fold"/>
</dbReference>
<organism evidence="8 9">
    <name type="scientific">Saitoella complicata (strain BCRC 22490 / CBS 7301 / JCM 7358 / NBRC 10748 / NRRL Y-17804)</name>
    <dbReference type="NCBI Taxonomy" id="698492"/>
    <lineage>
        <taxon>Eukaryota</taxon>
        <taxon>Fungi</taxon>
        <taxon>Dikarya</taxon>
        <taxon>Ascomycota</taxon>
        <taxon>Taphrinomycotina</taxon>
        <taxon>Taphrinomycotina incertae sedis</taxon>
        <taxon>Saitoella</taxon>
    </lineage>
</organism>
<evidence type="ECO:0000256" key="2">
    <source>
        <dbReference type="ARBA" id="ARBA00009824"/>
    </source>
</evidence>
<feature type="compositionally biased region" description="Basic and acidic residues" evidence="6">
    <location>
        <begin position="67"/>
        <end position="90"/>
    </location>
</feature>
<dbReference type="PANTHER" id="PTHR17920">
    <property type="entry name" value="TRANSMEMBRANE AND COILED-COIL DOMAIN-CONTAINING PROTEIN 4 TMCO4"/>
    <property type="match status" value="1"/>
</dbReference>
<dbReference type="EMBL" id="BACD03000089">
    <property type="protein sequence ID" value="GAO52806.1"/>
    <property type="molecule type" value="Genomic_DNA"/>
</dbReference>
<keyword evidence="9" id="KW-1185">Reference proteome</keyword>
<dbReference type="Pfam" id="PF23670">
    <property type="entry name" value="PIGBOS1"/>
    <property type="match status" value="1"/>
</dbReference>
<comment type="caution">
    <text evidence="8">The sequence shown here is derived from an EMBL/GenBank/DDBJ whole genome shotgun (WGS) entry which is preliminary data.</text>
</comment>
<accession>A0A0E9NSZ9</accession>
<proteinExistence type="inferred from homology"/>
<dbReference type="Gene3D" id="3.40.50.1820">
    <property type="entry name" value="alpha/beta hydrolase"/>
    <property type="match status" value="1"/>
</dbReference>
<dbReference type="AlphaFoldDB" id="A0A0E9NSZ9"/>
<reference evidence="8 9" key="1">
    <citation type="journal article" date="2011" name="J. Gen. Appl. Microbiol.">
        <title>Draft genome sequencing of the enigmatic yeast Saitoella complicata.</title>
        <authorList>
            <person name="Nishida H."/>
            <person name="Hamamoto M."/>
            <person name="Sugiyama J."/>
        </authorList>
    </citation>
    <scope>NUCLEOTIDE SEQUENCE [LARGE SCALE GENOMIC DNA]</scope>
    <source>
        <strain evidence="8 9">NRRL Y-17804</strain>
    </source>
</reference>
<feature type="region of interest" description="Disordered" evidence="6">
    <location>
        <begin position="61"/>
        <end position="107"/>
    </location>
</feature>
<dbReference type="Proteomes" id="UP000033140">
    <property type="component" value="Unassembled WGS sequence"/>
</dbReference>
<comment type="similarity">
    <text evidence="2">Belongs to the TMCO4 family.</text>
</comment>
<evidence type="ECO:0000256" key="3">
    <source>
        <dbReference type="ARBA" id="ARBA00022692"/>
    </source>
</evidence>
<evidence type="ECO:0000256" key="4">
    <source>
        <dbReference type="ARBA" id="ARBA00022989"/>
    </source>
</evidence>
<evidence type="ECO:0000256" key="7">
    <source>
        <dbReference type="SAM" id="Phobius"/>
    </source>
</evidence>
<protein>
    <recommendedName>
        <fullName evidence="10">DUF726-domain-containing protein</fullName>
    </recommendedName>
</protein>
<evidence type="ECO:0000256" key="5">
    <source>
        <dbReference type="ARBA" id="ARBA00023136"/>
    </source>
</evidence>
<evidence type="ECO:0000256" key="6">
    <source>
        <dbReference type="SAM" id="MobiDB-lite"/>
    </source>
</evidence>
<sequence>MWYYCITWSVTSNTIHTPTKMAKDQDLTTLLSPSQRADFLVLIATAIGVQRKRLLSAFDVDPGSAKQDSRGTIKDTEVEDVKDIELHYDSRPSSSGESSGSEEAPRIVQVDIKMEELKKAASEHFDEWSNEVIARVGEVLNSDKSLSKEEHPTINPERPAPTSESTNPLAVQTPLTEKLSSDRPPLLIHTLLLLLLSLKSYSAYSRILLMQVAASLSPASETIPPITEIESKVAQALTSAAKEMSADEESKKRAEQAATSRKWKVGLATLAGGVLVGVTGGLAAPLVAAGIGSVMGGIGLGATAAAGYLGALAGSSVLVGGLFGGYGAKMAGKMVDRYSAEIADFKFIPIHVNSKLHVTIGITGWLSNPEEVVDPWTILSDAGDQYALRFEVEALTQLGHVLESYVKSKLYGYVKGEILKRTVLATLMTALWPLGLLQAGKLLDNPWSIAYVRAQKAGQVLADALINRAQGERPVTLIGFSLGARVIHSCLLELARRKAFGVVENVYLLGTPAPARQSDWRAMRAVVAGRLVNVWSSNDYILAFLYRTSAVELGVAGLQAIEGVPGVENIDVSDFVEGHLRYRYMVGEILKDRVGLVEDLVNANVQRQLTAGERKGREVRLAREAAEKGDKKEDLIVFDADGAHADSVTKMAKDRSQSVKMSAGKLLPPITAITVGVISGYYIFNQPLKEAFTQEDLRKELGVAEAKSHEGPIQAPPPVGTASGVGAVGGVPGGAVDGGSGGVTPGGAFK</sequence>
<dbReference type="SUPFAM" id="SSF53474">
    <property type="entry name" value="alpha/beta-Hydrolases"/>
    <property type="match status" value="1"/>
</dbReference>
<feature type="transmembrane region" description="Helical" evidence="7">
    <location>
        <begin position="265"/>
        <end position="288"/>
    </location>
</feature>
<feature type="region of interest" description="Disordered" evidence="6">
    <location>
        <begin position="144"/>
        <end position="169"/>
    </location>
</feature>
<reference evidence="8 9" key="2">
    <citation type="journal article" date="2014" name="J. Gen. Appl. Microbiol.">
        <title>The early diverging ascomycetous budding yeast Saitoella complicata has three histone deacetylases belonging to the Clr6, Hos2, and Rpd3 lineages.</title>
        <authorList>
            <person name="Nishida H."/>
            <person name="Matsumoto T."/>
            <person name="Kondo S."/>
            <person name="Hamamoto M."/>
            <person name="Yoshikawa H."/>
        </authorList>
    </citation>
    <scope>NUCLEOTIDE SEQUENCE [LARGE SCALE GENOMIC DNA]</scope>
    <source>
        <strain evidence="8 9">NRRL Y-17804</strain>
    </source>
</reference>
<dbReference type="PANTHER" id="PTHR17920:SF22">
    <property type="entry name" value="DUF726 DOMAIN PROTEIN (AFU_ORTHOLOGUE AFUA_2G12860)"/>
    <property type="match status" value="1"/>
</dbReference>
<name>A0A0E9NSZ9_SAICN</name>
<evidence type="ECO:0008006" key="10">
    <source>
        <dbReference type="Google" id="ProtNLM"/>
    </source>
</evidence>
<dbReference type="Pfam" id="PF05277">
    <property type="entry name" value="DUF726"/>
    <property type="match status" value="1"/>
</dbReference>
<keyword evidence="4 7" id="KW-1133">Transmembrane helix</keyword>
<gene>
    <name evidence="8" type="ORF">G7K_6873-t1</name>
</gene>
<dbReference type="GO" id="GO:0016020">
    <property type="term" value="C:membrane"/>
    <property type="evidence" value="ECO:0007669"/>
    <property type="project" value="UniProtKB-SubCell"/>
</dbReference>
<feature type="compositionally biased region" description="Low complexity" evidence="6">
    <location>
        <begin position="93"/>
        <end position="102"/>
    </location>
</feature>
<feature type="transmembrane region" description="Helical" evidence="7">
    <location>
        <begin position="666"/>
        <end position="684"/>
    </location>
</feature>
<comment type="subcellular location">
    <subcellularLocation>
        <location evidence="1">Membrane</location>
        <topology evidence="1">Multi-pass membrane protein</topology>
    </subcellularLocation>
</comment>
<keyword evidence="3 7" id="KW-0812">Transmembrane</keyword>
<evidence type="ECO:0000256" key="1">
    <source>
        <dbReference type="ARBA" id="ARBA00004141"/>
    </source>
</evidence>